<dbReference type="SUPFAM" id="SSF52218">
    <property type="entry name" value="Flavoproteins"/>
    <property type="match status" value="1"/>
</dbReference>
<evidence type="ECO:0000259" key="1">
    <source>
        <dbReference type="PROSITE" id="PS50902"/>
    </source>
</evidence>
<reference evidence="3" key="1">
    <citation type="submission" date="2016-10" db="EMBL/GenBank/DDBJ databases">
        <authorList>
            <person name="Varghese N."/>
            <person name="Submissions S."/>
        </authorList>
    </citation>
    <scope>NUCLEOTIDE SEQUENCE [LARGE SCALE GENOMIC DNA]</scope>
    <source>
        <strain evidence="3">DSM 13577</strain>
    </source>
</reference>
<dbReference type="PROSITE" id="PS00201">
    <property type="entry name" value="FLAVODOXIN"/>
    <property type="match status" value="1"/>
</dbReference>
<dbReference type="PROSITE" id="PS50902">
    <property type="entry name" value="FLAVODOXIN_LIKE"/>
    <property type="match status" value="1"/>
</dbReference>
<keyword evidence="3" id="KW-1185">Reference proteome</keyword>
<dbReference type="GO" id="GO:0009055">
    <property type="term" value="F:electron transfer activity"/>
    <property type="evidence" value="ECO:0007669"/>
    <property type="project" value="InterPro"/>
</dbReference>
<dbReference type="RefSeq" id="WP_091350445.1">
    <property type="nucleotide sequence ID" value="NZ_FOIF01000019.1"/>
</dbReference>
<accession>A0A1I0AB76</accession>
<dbReference type="EMBL" id="FOIF01000019">
    <property type="protein sequence ID" value="SES91453.1"/>
    <property type="molecule type" value="Genomic_DNA"/>
</dbReference>
<dbReference type="GO" id="GO:0016651">
    <property type="term" value="F:oxidoreductase activity, acting on NAD(P)H"/>
    <property type="evidence" value="ECO:0007669"/>
    <property type="project" value="UniProtKB-ARBA"/>
</dbReference>
<dbReference type="GO" id="GO:0010181">
    <property type="term" value="F:FMN binding"/>
    <property type="evidence" value="ECO:0007669"/>
    <property type="project" value="InterPro"/>
</dbReference>
<evidence type="ECO:0000313" key="3">
    <source>
        <dbReference type="Proteomes" id="UP000243819"/>
    </source>
</evidence>
<gene>
    <name evidence="2" type="ORF">SAMN03080614_101922</name>
</gene>
<dbReference type="PANTHER" id="PTHR39201:SF1">
    <property type="entry name" value="FLAVODOXIN-LIKE DOMAIN-CONTAINING PROTEIN"/>
    <property type="match status" value="1"/>
</dbReference>
<organism evidence="2 3">
    <name type="scientific">Anaerobranca gottschalkii DSM 13577</name>
    <dbReference type="NCBI Taxonomy" id="1120990"/>
    <lineage>
        <taxon>Bacteria</taxon>
        <taxon>Bacillati</taxon>
        <taxon>Bacillota</taxon>
        <taxon>Clostridia</taxon>
        <taxon>Eubacteriales</taxon>
        <taxon>Proteinivoracaceae</taxon>
        <taxon>Anaerobranca</taxon>
    </lineage>
</organism>
<protein>
    <submittedName>
        <fullName evidence="2">Flavodoxin</fullName>
    </submittedName>
</protein>
<dbReference type="InterPro" id="IPR008254">
    <property type="entry name" value="Flavodoxin/NO_synth"/>
</dbReference>
<dbReference type="InterPro" id="IPR001226">
    <property type="entry name" value="Flavodoxin_CS"/>
</dbReference>
<dbReference type="Proteomes" id="UP000243819">
    <property type="component" value="Unassembled WGS sequence"/>
</dbReference>
<sequence length="163" mass="18635">MLKTLVIFYSFEGNTKFIAQTIAEKLGADILELKPEEEIKTKGFMKYVWGGSQVVMGKMPKLKPFDKDPQDYDLLIIGTPVWAWTYTPPLNTFFNTTKIVGKKIALFSCHGGQNAKTFEKMEKALQGNEIIARQDFFEPLRDKEGNRKKVLSWIDAIINQNLP</sequence>
<dbReference type="PANTHER" id="PTHR39201">
    <property type="entry name" value="EXPORTED PROTEIN-RELATED"/>
    <property type="match status" value="1"/>
</dbReference>
<dbReference type="Pfam" id="PF12682">
    <property type="entry name" value="Flavodoxin_4"/>
    <property type="match status" value="1"/>
</dbReference>
<evidence type="ECO:0000313" key="2">
    <source>
        <dbReference type="EMBL" id="SES91453.1"/>
    </source>
</evidence>
<dbReference type="InterPro" id="IPR029039">
    <property type="entry name" value="Flavoprotein-like_sf"/>
</dbReference>
<dbReference type="OrthoDB" id="9806505at2"/>
<dbReference type="STRING" id="1120990.SAMN03080614_101922"/>
<dbReference type="AlphaFoldDB" id="A0A1I0AB76"/>
<name>A0A1I0AB76_9FIRM</name>
<dbReference type="Gene3D" id="3.40.50.360">
    <property type="match status" value="1"/>
</dbReference>
<proteinExistence type="predicted"/>
<feature type="domain" description="Flavodoxin-like" evidence="1">
    <location>
        <begin position="4"/>
        <end position="158"/>
    </location>
</feature>